<dbReference type="RefSeq" id="WP_248478914.1">
    <property type="nucleotide sequence ID" value="NZ_JALPRF010000003.1"/>
</dbReference>
<comment type="caution">
    <text evidence="2">The sequence shown here is derived from an EMBL/GenBank/DDBJ whole genome shotgun (WGS) entry which is preliminary data.</text>
</comment>
<evidence type="ECO:0000256" key="1">
    <source>
        <dbReference type="SAM" id="MobiDB-lite"/>
    </source>
</evidence>
<feature type="compositionally biased region" description="Polar residues" evidence="1">
    <location>
        <begin position="93"/>
        <end position="134"/>
    </location>
</feature>
<feature type="compositionally biased region" description="Basic and acidic residues" evidence="1">
    <location>
        <begin position="198"/>
        <end position="209"/>
    </location>
</feature>
<feature type="compositionally biased region" description="Polar residues" evidence="1">
    <location>
        <begin position="290"/>
        <end position="301"/>
    </location>
</feature>
<proteinExistence type="predicted"/>
<feature type="region of interest" description="Disordered" evidence="1">
    <location>
        <begin position="93"/>
        <end position="135"/>
    </location>
</feature>
<name>A0ABT0HQC9_9BACT</name>
<gene>
    <name evidence="2" type="ORF">M0L20_21100</name>
</gene>
<dbReference type="Proteomes" id="UP001202180">
    <property type="component" value="Unassembled WGS sequence"/>
</dbReference>
<feature type="compositionally biased region" description="Polar residues" evidence="1">
    <location>
        <begin position="250"/>
        <end position="282"/>
    </location>
</feature>
<dbReference type="EMBL" id="JALPRF010000003">
    <property type="protein sequence ID" value="MCK8494379.1"/>
    <property type="molecule type" value="Genomic_DNA"/>
</dbReference>
<feature type="compositionally biased region" description="Basic and acidic residues" evidence="1">
    <location>
        <begin position="239"/>
        <end position="249"/>
    </location>
</feature>
<organism evidence="2 3">
    <name type="scientific">Spirosoma liriopis</name>
    <dbReference type="NCBI Taxonomy" id="2937440"/>
    <lineage>
        <taxon>Bacteria</taxon>
        <taxon>Pseudomonadati</taxon>
        <taxon>Bacteroidota</taxon>
        <taxon>Cytophagia</taxon>
        <taxon>Cytophagales</taxon>
        <taxon>Cytophagaceae</taxon>
        <taxon>Spirosoma</taxon>
    </lineage>
</organism>
<feature type="compositionally biased region" description="Polar residues" evidence="1">
    <location>
        <begin position="168"/>
        <end position="197"/>
    </location>
</feature>
<reference evidence="2 3" key="1">
    <citation type="submission" date="2022-04" db="EMBL/GenBank/DDBJ databases">
        <title>Spirosoma sp. strain RP8 genome sequencing and assembly.</title>
        <authorList>
            <person name="Jung Y."/>
        </authorList>
    </citation>
    <scope>NUCLEOTIDE SEQUENCE [LARGE SCALE GENOMIC DNA]</scope>
    <source>
        <strain evidence="2 3">RP8</strain>
    </source>
</reference>
<evidence type="ECO:0000313" key="2">
    <source>
        <dbReference type="EMBL" id="MCK8494379.1"/>
    </source>
</evidence>
<evidence type="ECO:0008006" key="4">
    <source>
        <dbReference type="Google" id="ProtNLM"/>
    </source>
</evidence>
<protein>
    <recommendedName>
        <fullName evidence="4">Outer membrane beta-barrel protein</fullName>
    </recommendedName>
</protein>
<keyword evidence="3" id="KW-1185">Reference proteome</keyword>
<feature type="region of interest" description="Disordered" evidence="1">
    <location>
        <begin position="168"/>
        <end position="306"/>
    </location>
</feature>
<evidence type="ECO:0000313" key="3">
    <source>
        <dbReference type="Proteomes" id="UP001202180"/>
    </source>
</evidence>
<accession>A0ABT0HQC9</accession>
<sequence>MKTDRFADSIRRKLDSIRPEFSERDWKRMQASLNQASPSPGAPTPSAHPFAGYTAKLAAAGLVGTAIFLSTTIWQHYELKHLHQTLQQVNQKVNTPTNNAPDQDQPSLASGSTGAQSEQLALQNQHPAGTTLPSEATVKRDTVYIDRYITVPASPTRLRATDNVQLANQQRRQSSNEPIARTNASDLTTQSGSLSQNDKPRQGSTHFDEATTGAIQPTGAGMYREKREKVLSNATSPAKRQERISESPDKTSPSDAASQQVALTESSGATTRSNGSVANTGNVPVADNGNVPTQSATSNAPPATGSADAAQSAIAFEPMSALPLQLNTIHWDAVLAQRARRMRPARTTVVSGQASSAPVVQRVRPIPFQLRAGLGTDLNTQAQSIGAYAEVIAFKHWSLGIGLSQAKFGTSFFPSILDFDKSNPQDFRKQYGRGFDPRFEIFGIQLYTKRIQLPINLSYRIPVSQSLTILPTIGTDLTLQNQQFISFYHQLPFKMGYEKIDGKSIRPMDLLNNVTFGASVEWQAKHWAAQAGPLITTPLQPDPGCQQATTIGLRARVFYQF</sequence>